<dbReference type="CDD" id="cd01144">
    <property type="entry name" value="BtuF"/>
    <property type="match status" value="1"/>
</dbReference>
<dbReference type="NCBIfam" id="NF038402">
    <property type="entry name" value="TroA_like"/>
    <property type="match status" value="1"/>
</dbReference>
<gene>
    <name evidence="3" type="ORF">L2764_20960</name>
</gene>
<protein>
    <submittedName>
        <fullName evidence="3">Cobalamin-binding protein</fullName>
    </submittedName>
</protein>
<evidence type="ECO:0000256" key="1">
    <source>
        <dbReference type="ARBA" id="ARBA00022729"/>
    </source>
</evidence>
<dbReference type="PANTHER" id="PTHR30535:SF34">
    <property type="entry name" value="MOLYBDATE-BINDING PROTEIN MOLA"/>
    <property type="match status" value="1"/>
</dbReference>
<dbReference type="InterPro" id="IPR054828">
    <property type="entry name" value="Vit_B12_bind_prot"/>
</dbReference>
<dbReference type="Gene3D" id="3.40.50.1980">
    <property type="entry name" value="Nitrogenase molybdenum iron protein domain"/>
    <property type="match status" value="2"/>
</dbReference>
<dbReference type="PANTHER" id="PTHR30535">
    <property type="entry name" value="VITAMIN B12-BINDING PROTEIN"/>
    <property type="match status" value="1"/>
</dbReference>
<dbReference type="Pfam" id="PF01497">
    <property type="entry name" value="Peripla_BP_2"/>
    <property type="match status" value="1"/>
</dbReference>
<dbReference type="EMBL" id="JAKIKS010000113">
    <property type="protein sequence ID" value="MCL1126885.1"/>
    <property type="molecule type" value="Genomic_DNA"/>
</dbReference>
<name>A0ABT0LHE7_9GAMM</name>
<dbReference type="InterPro" id="IPR050902">
    <property type="entry name" value="ABC_Transporter_SBP"/>
</dbReference>
<sequence length="246" mass="27308">MLFAIGAGDTIIATSDSADFPEEAKVIPRVGGFYGIQIEKIIELNPDLIVTWKGGNNVETLDRLTSLGFTLVNSDPKTLADVARDLERLGQLTGHEAQANKLAKNYRQQLSLLRQENAAKADVKVFYQLWSTPLMTVAKNSWIQQIIDVCHGQNIFYAAENEYPQVSVESVLLKAPDVILQSQDEGNIIGIDWSPWHEIPAVINKHIYQLDADLLHRPSLRTLLGIKTLCDVLDDARSTESTSVVN</sequence>
<dbReference type="Proteomes" id="UP001203423">
    <property type="component" value="Unassembled WGS sequence"/>
</dbReference>
<organism evidence="3 4">
    <name type="scientific">Shewanella surugensis</name>
    <dbReference type="NCBI Taxonomy" id="212020"/>
    <lineage>
        <taxon>Bacteria</taxon>
        <taxon>Pseudomonadati</taxon>
        <taxon>Pseudomonadota</taxon>
        <taxon>Gammaproteobacteria</taxon>
        <taxon>Alteromonadales</taxon>
        <taxon>Shewanellaceae</taxon>
        <taxon>Shewanella</taxon>
    </lineage>
</organism>
<dbReference type="SUPFAM" id="SSF53807">
    <property type="entry name" value="Helical backbone' metal receptor"/>
    <property type="match status" value="1"/>
</dbReference>
<feature type="domain" description="Fe/B12 periplasmic-binding" evidence="2">
    <location>
        <begin position="1"/>
        <end position="237"/>
    </location>
</feature>
<comment type="caution">
    <text evidence="3">The sequence shown here is derived from an EMBL/GenBank/DDBJ whole genome shotgun (WGS) entry which is preliminary data.</text>
</comment>
<proteinExistence type="predicted"/>
<evidence type="ECO:0000313" key="4">
    <source>
        <dbReference type="Proteomes" id="UP001203423"/>
    </source>
</evidence>
<accession>A0ABT0LHE7</accession>
<keyword evidence="4" id="KW-1185">Reference proteome</keyword>
<dbReference type="PROSITE" id="PS50983">
    <property type="entry name" value="FE_B12_PBP"/>
    <property type="match status" value="1"/>
</dbReference>
<dbReference type="InterPro" id="IPR002491">
    <property type="entry name" value="ABC_transptr_periplasmic_BD"/>
</dbReference>
<keyword evidence="1" id="KW-0732">Signal</keyword>
<evidence type="ECO:0000313" key="3">
    <source>
        <dbReference type="EMBL" id="MCL1126885.1"/>
    </source>
</evidence>
<evidence type="ECO:0000259" key="2">
    <source>
        <dbReference type="PROSITE" id="PS50983"/>
    </source>
</evidence>
<reference evidence="3 4" key="1">
    <citation type="submission" date="2022-01" db="EMBL/GenBank/DDBJ databases">
        <title>Whole genome-based taxonomy of the Shewanellaceae.</title>
        <authorList>
            <person name="Martin-Rodriguez A.J."/>
        </authorList>
    </citation>
    <scope>NUCLEOTIDE SEQUENCE [LARGE SCALE GENOMIC DNA]</scope>
    <source>
        <strain evidence="3 4">DSM 17177</strain>
    </source>
</reference>